<dbReference type="InterPro" id="IPR011009">
    <property type="entry name" value="Kinase-like_dom_sf"/>
</dbReference>
<evidence type="ECO:0000256" key="5">
    <source>
        <dbReference type="ARBA" id="ARBA00022840"/>
    </source>
</evidence>
<dbReference type="PANTHER" id="PTHR24345:SF0">
    <property type="entry name" value="CELL CYCLE SERINE_THREONINE-PROTEIN KINASE CDC5_MSD2"/>
    <property type="match status" value="1"/>
</dbReference>
<dbReference type="PANTHER" id="PTHR24345">
    <property type="entry name" value="SERINE/THREONINE-PROTEIN KINASE PLK"/>
    <property type="match status" value="1"/>
</dbReference>
<dbReference type="SUPFAM" id="SSF56112">
    <property type="entry name" value="Protein kinase-like (PK-like)"/>
    <property type="match status" value="1"/>
</dbReference>
<evidence type="ECO:0000313" key="8">
    <source>
        <dbReference type="Proteomes" id="UP000324800"/>
    </source>
</evidence>
<evidence type="ECO:0000313" key="7">
    <source>
        <dbReference type="EMBL" id="KAA6380489.1"/>
    </source>
</evidence>
<dbReference type="EMBL" id="SNRW01007869">
    <property type="protein sequence ID" value="KAA6380489.1"/>
    <property type="molecule type" value="Genomic_DNA"/>
</dbReference>
<dbReference type="Proteomes" id="UP000324800">
    <property type="component" value="Unassembled WGS sequence"/>
</dbReference>
<dbReference type="GO" id="GO:0005524">
    <property type="term" value="F:ATP binding"/>
    <property type="evidence" value="ECO:0007669"/>
    <property type="project" value="UniProtKB-KW"/>
</dbReference>
<keyword evidence="1" id="KW-0723">Serine/threonine-protein kinase</keyword>
<evidence type="ECO:0000256" key="3">
    <source>
        <dbReference type="ARBA" id="ARBA00022741"/>
    </source>
</evidence>
<dbReference type="OrthoDB" id="410920at2759"/>
<dbReference type="GO" id="GO:0005634">
    <property type="term" value="C:nucleus"/>
    <property type="evidence" value="ECO:0007669"/>
    <property type="project" value="TreeGrafter"/>
</dbReference>
<dbReference type="Pfam" id="PF00069">
    <property type="entry name" value="Pkinase"/>
    <property type="match status" value="1"/>
</dbReference>
<accession>A0A5J4VDC5</accession>
<keyword evidence="3" id="KW-0547">Nucleotide-binding</keyword>
<keyword evidence="4 7" id="KW-0418">Kinase</keyword>
<keyword evidence="2" id="KW-0808">Transferase</keyword>
<dbReference type="PROSITE" id="PS50011">
    <property type="entry name" value="PROTEIN_KINASE_DOM"/>
    <property type="match status" value="1"/>
</dbReference>
<name>A0A5J4VDC5_9EUKA</name>
<feature type="domain" description="Protein kinase" evidence="6">
    <location>
        <begin position="1"/>
        <end position="235"/>
    </location>
</feature>
<dbReference type="Gene3D" id="1.10.510.10">
    <property type="entry name" value="Transferase(Phosphotransferase) domain 1"/>
    <property type="match status" value="1"/>
</dbReference>
<evidence type="ECO:0000256" key="2">
    <source>
        <dbReference type="ARBA" id="ARBA00022679"/>
    </source>
</evidence>
<gene>
    <name evidence="7" type="ORF">EZS28_023984</name>
</gene>
<keyword evidence="5" id="KW-0067">ATP-binding</keyword>
<comment type="caution">
    <text evidence="7">The sequence shown here is derived from an EMBL/GenBank/DDBJ whole genome shotgun (WGS) entry which is preliminary data.</text>
</comment>
<dbReference type="GO" id="GO:0004674">
    <property type="term" value="F:protein serine/threonine kinase activity"/>
    <property type="evidence" value="ECO:0007669"/>
    <property type="project" value="UniProtKB-KW"/>
</dbReference>
<evidence type="ECO:0000256" key="4">
    <source>
        <dbReference type="ARBA" id="ARBA00022777"/>
    </source>
</evidence>
<evidence type="ECO:0000259" key="6">
    <source>
        <dbReference type="PROSITE" id="PS50011"/>
    </source>
</evidence>
<dbReference type="SMART" id="SM00220">
    <property type="entry name" value="S_TKc"/>
    <property type="match status" value="1"/>
</dbReference>
<reference evidence="7 8" key="1">
    <citation type="submission" date="2019-03" db="EMBL/GenBank/DDBJ databases">
        <title>Single cell metagenomics reveals metabolic interactions within the superorganism composed of flagellate Streblomastix strix and complex community of Bacteroidetes bacteria on its surface.</title>
        <authorList>
            <person name="Treitli S.C."/>
            <person name="Kolisko M."/>
            <person name="Husnik F."/>
            <person name="Keeling P."/>
            <person name="Hampl V."/>
        </authorList>
    </citation>
    <scope>NUCLEOTIDE SEQUENCE [LARGE SCALE GENOMIC DNA]</scope>
    <source>
        <strain evidence="7">ST1C</strain>
    </source>
</reference>
<sequence>MSDAFKAIKDSAPRTDYLPLVQPLDFFTSADKSVIYYVLEYCDGKNMQDLISERKNSKNVDEKYALEILRNLASALKLMHINGISHSNLMPENILFSNDSKVKFINYGYARLQPKEKLAAMSDSRKEFISPEQFKKDVRNDVLENGENRNPTDEKAADIWALGIIIFELLVFNHPFSGGKTDVSFLEIKHNMYKGEPDKLPEQYSKQMNELIKKMLEKDPAKRITAQQILDVPEVARIPTQNE</sequence>
<organism evidence="7 8">
    <name type="scientific">Streblomastix strix</name>
    <dbReference type="NCBI Taxonomy" id="222440"/>
    <lineage>
        <taxon>Eukaryota</taxon>
        <taxon>Metamonada</taxon>
        <taxon>Preaxostyla</taxon>
        <taxon>Oxymonadida</taxon>
        <taxon>Streblomastigidae</taxon>
        <taxon>Streblomastix</taxon>
    </lineage>
</organism>
<proteinExistence type="predicted"/>
<dbReference type="AlphaFoldDB" id="A0A5J4VDC5"/>
<dbReference type="InterPro" id="IPR000719">
    <property type="entry name" value="Prot_kinase_dom"/>
</dbReference>
<protein>
    <submittedName>
        <fullName evidence="7">Putative NEK/NEK2 protein kinase</fullName>
    </submittedName>
</protein>
<evidence type="ECO:0000256" key="1">
    <source>
        <dbReference type="ARBA" id="ARBA00022527"/>
    </source>
</evidence>